<organism evidence="10 11">
    <name type="scientific">Olea europaea subsp. europaea</name>
    <dbReference type="NCBI Taxonomy" id="158383"/>
    <lineage>
        <taxon>Eukaryota</taxon>
        <taxon>Viridiplantae</taxon>
        <taxon>Streptophyta</taxon>
        <taxon>Embryophyta</taxon>
        <taxon>Tracheophyta</taxon>
        <taxon>Spermatophyta</taxon>
        <taxon>Magnoliopsida</taxon>
        <taxon>eudicotyledons</taxon>
        <taxon>Gunneridae</taxon>
        <taxon>Pentapetalae</taxon>
        <taxon>asterids</taxon>
        <taxon>lamiids</taxon>
        <taxon>Lamiales</taxon>
        <taxon>Oleaceae</taxon>
        <taxon>Oleeae</taxon>
        <taxon>Olea</taxon>
    </lineage>
</organism>
<evidence type="ECO:0000256" key="3">
    <source>
        <dbReference type="ARBA" id="ARBA00011738"/>
    </source>
</evidence>
<evidence type="ECO:0000256" key="7">
    <source>
        <dbReference type="RuleBase" id="RU000640"/>
    </source>
</evidence>
<evidence type="ECO:0000256" key="4">
    <source>
        <dbReference type="ARBA" id="ARBA00022490"/>
    </source>
</evidence>
<dbReference type="Proteomes" id="UP000594638">
    <property type="component" value="Unassembled WGS sequence"/>
</dbReference>
<keyword evidence="4" id="KW-0963">Cytoplasm</keyword>
<keyword evidence="6 7" id="KW-0143">Chaperone</keyword>
<dbReference type="GO" id="GO:0051087">
    <property type="term" value="F:protein-folding chaperone binding"/>
    <property type="evidence" value="ECO:0007669"/>
    <property type="project" value="InterPro"/>
</dbReference>
<dbReference type="Gene3D" id="3.90.20.20">
    <property type="match status" value="1"/>
</dbReference>
<sequence>MATAVLKVPATFGTTAGCNSPLTSRKFTSVSFISIRPNYCGKNCGIYNSTSSSSITSIKFPHRSLERFLSFVSEGETTETQTETLEKDQSQESETDIEDISDGGSGVDAASETDNALAEEFASAVIASLNLYKEALANNDVSKVSEIELLLKSIEDEKIDLGRKAATLCEELSYEKDRILRISEVVETLLSVLDNFERAQAQLKVETEGEKKIHNSYQSIYKQFVEILGSLGIVPVETVGKPFDPMLHEAIMREDSTEFEDGIILEEYQKGFKLGERLLRPSMVKVSSGPGPSKSKTEEPSDEGKEVKETSEEASPEAASAEE</sequence>
<dbReference type="GO" id="GO:0051082">
    <property type="term" value="F:unfolded protein binding"/>
    <property type="evidence" value="ECO:0007669"/>
    <property type="project" value="TreeGrafter"/>
</dbReference>
<keyword evidence="11" id="KW-1185">Reference proteome</keyword>
<dbReference type="InterPro" id="IPR000740">
    <property type="entry name" value="GrpE"/>
</dbReference>
<feature type="compositionally biased region" description="Acidic residues" evidence="9">
    <location>
        <begin position="312"/>
        <end position="323"/>
    </location>
</feature>
<feature type="compositionally biased region" description="Low complexity" evidence="9">
    <location>
        <begin position="74"/>
        <end position="83"/>
    </location>
</feature>
<feature type="region of interest" description="Disordered" evidence="9">
    <location>
        <begin position="283"/>
        <end position="323"/>
    </location>
</feature>
<comment type="function">
    <text evidence="7">Essential component of the PAM complex, a complex required for the translocation of transit peptide-containing proteins from the inner membrane into the mitochondrial matrix in an ATP-dependent manner.</text>
</comment>
<dbReference type="GO" id="GO:0009507">
    <property type="term" value="C:chloroplast"/>
    <property type="evidence" value="ECO:0007669"/>
    <property type="project" value="TreeGrafter"/>
</dbReference>
<dbReference type="CDD" id="cd00446">
    <property type="entry name" value="GrpE"/>
    <property type="match status" value="1"/>
</dbReference>
<dbReference type="FunFam" id="2.30.22.10:FF:000001">
    <property type="entry name" value="Protein GrpE"/>
    <property type="match status" value="1"/>
</dbReference>
<comment type="subunit">
    <text evidence="3">Homodimer.</text>
</comment>
<reference evidence="10 11" key="1">
    <citation type="submission" date="2019-12" db="EMBL/GenBank/DDBJ databases">
        <authorList>
            <person name="Alioto T."/>
            <person name="Alioto T."/>
            <person name="Gomez Garrido J."/>
        </authorList>
    </citation>
    <scope>NUCLEOTIDE SEQUENCE [LARGE SCALE GENOMIC DNA]</scope>
</reference>
<dbReference type="GO" id="GO:0006457">
    <property type="term" value="P:protein folding"/>
    <property type="evidence" value="ECO:0007669"/>
    <property type="project" value="InterPro"/>
</dbReference>
<dbReference type="InterPro" id="IPR013805">
    <property type="entry name" value="GrpE_CC"/>
</dbReference>
<keyword evidence="5" id="KW-0346">Stress response</keyword>
<protein>
    <recommendedName>
        <fullName evidence="7">GrpE protein homolog</fullName>
    </recommendedName>
</protein>
<dbReference type="GO" id="GO:0000774">
    <property type="term" value="F:adenyl-nucleotide exchange factor activity"/>
    <property type="evidence" value="ECO:0007669"/>
    <property type="project" value="InterPro"/>
</dbReference>
<dbReference type="PRINTS" id="PR00773">
    <property type="entry name" value="GRPEPROTEIN"/>
</dbReference>
<dbReference type="PANTHER" id="PTHR21237:SF27">
    <property type="entry name" value="GRPE PROTEIN HOMOLOG"/>
    <property type="match status" value="1"/>
</dbReference>
<evidence type="ECO:0000256" key="8">
    <source>
        <dbReference type="RuleBase" id="RU004478"/>
    </source>
</evidence>
<keyword evidence="7" id="KW-0496">Mitochondrion</keyword>
<dbReference type="Gramene" id="OE9A091415T1">
    <property type="protein sequence ID" value="OE9A091415C1"/>
    <property type="gene ID" value="OE9A091415"/>
</dbReference>
<feature type="region of interest" description="Disordered" evidence="9">
    <location>
        <begin position="73"/>
        <end position="112"/>
    </location>
</feature>
<dbReference type="Gene3D" id="2.30.22.10">
    <property type="entry name" value="Head domain of nucleotide exchange factor GrpE"/>
    <property type="match status" value="1"/>
</dbReference>
<evidence type="ECO:0000313" key="10">
    <source>
        <dbReference type="EMBL" id="CAA3023128.1"/>
    </source>
</evidence>
<gene>
    <name evidence="10" type="ORF">OLEA9_A091415</name>
</gene>
<dbReference type="SUPFAM" id="SSF58014">
    <property type="entry name" value="Coiled-coil domain of nucleotide exchange factor GrpE"/>
    <property type="match status" value="1"/>
</dbReference>
<dbReference type="OrthoDB" id="201635at2759"/>
<dbReference type="HAMAP" id="MF_01151">
    <property type="entry name" value="GrpE"/>
    <property type="match status" value="1"/>
</dbReference>
<feature type="compositionally biased region" description="Low complexity" evidence="9">
    <location>
        <begin position="284"/>
        <end position="294"/>
    </location>
</feature>
<comment type="caution">
    <text evidence="10">The sequence shown here is derived from an EMBL/GenBank/DDBJ whole genome shotgun (WGS) entry which is preliminary data.</text>
</comment>
<evidence type="ECO:0000256" key="1">
    <source>
        <dbReference type="ARBA" id="ARBA00004496"/>
    </source>
</evidence>
<dbReference type="Pfam" id="PF01025">
    <property type="entry name" value="GrpE"/>
    <property type="match status" value="1"/>
</dbReference>
<name>A0A8S0UXP7_OLEEU</name>
<evidence type="ECO:0000256" key="6">
    <source>
        <dbReference type="ARBA" id="ARBA00023186"/>
    </source>
</evidence>
<evidence type="ECO:0000256" key="5">
    <source>
        <dbReference type="ARBA" id="ARBA00023016"/>
    </source>
</evidence>
<comment type="subcellular location">
    <subcellularLocation>
        <location evidence="1">Cytoplasm</location>
    </subcellularLocation>
    <subcellularLocation>
        <location evidence="7">Mitochondrion matrix</location>
    </subcellularLocation>
</comment>
<dbReference type="SUPFAM" id="SSF51064">
    <property type="entry name" value="Head domain of nucleotide exchange factor GrpE"/>
    <property type="match status" value="1"/>
</dbReference>
<evidence type="ECO:0000256" key="9">
    <source>
        <dbReference type="SAM" id="MobiDB-lite"/>
    </source>
</evidence>
<proteinExistence type="inferred from homology"/>
<dbReference type="EMBL" id="CACTIH010009084">
    <property type="protein sequence ID" value="CAA3023128.1"/>
    <property type="molecule type" value="Genomic_DNA"/>
</dbReference>
<feature type="compositionally biased region" description="Acidic residues" evidence="9">
    <location>
        <begin position="91"/>
        <end position="101"/>
    </location>
</feature>
<feature type="compositionally biased region" description="Basic and acidic residues" evidence="9">
    <location>
        <begin position="295"/>
        <end position="311"/>
    </location>
</feature>
<dbReference type="PROSITE" id="PS51257">
    <property type="entry name" value="PROKAR_LIPOPROTEIN"/>
    <property type="match status" value="1"/>
</dbReference>
<evidence type="ECO:0000313" key="11">
    <source>
        <dbReference type="Proteomes" id="UP000594638"/>
    </source>
</evidence>
<dbReference type="GO" id="GO:0042803">
    <property type="term" value="F:protein homodimerization activity"/>
    <property type="evidence" value="ECO:0007669"/>
    <property type="project" value="InterPro"/>
</dbReference>
<dbReference type="AlphaFoldDB" id="A0A8S0UXP7"/>
<dbReference type="GO" id="GO:0005759">
    <property type="term" value="C:mitochondrial matrix"/>
    <property type="evidence" value="ECO:0007669"/>
    <property type="project" value="UniProtKB-SubCell"/>
</dbReference>
<accession>A0A8S0UXP7</accession>
<dbReference type="PANTHER" id="PTHR21237">
    <property type="entry name" value="GRPE PROTEIN"/>
    <property type="match status" value="1"/>
</dbReference>
<evidence type="ECO:0000256" key="2">
    <source>
        <dbReference type="ARBA" id="ARBA00009054"/>
    </source>
</evidence>
<dbReference type="PROSITE" id="PS01071">
    <property type="entry name" value="GRPE"/>
    <property type="match status" value="1"/>
</dbReference>
<comment type="similarity">
    <text evidence="2 8">Belongs to the GrpE family.</text>
</comment>
<dbReference type="InterPro" id="IPR009012">
    <property type="entry name" value="GrpE_head"/>
</dbReference>